<feature type="compositionally biased region" description="Low complexity" evidence="3">
    <location>
        <begin position="30"/>
        <end position="53"/>
    </location>
</feature>
<dbReference type="GO" id="GO:0005085">
    <property type="term" value="F:guanyl-nucleotide exchange factor activity"/>
    <property type="evidence" value="ECO:0007669"/>
    <property type="project" value="InterPro"/>
</dbReference>
<dbReference type="AlphaFoldDB" id="A0A136JAC0"/>
<evidence type="ECO:0000259" key="4">
    <source>
        <dbReference type="Pfam" id="PF06428"/>
    </source>
</evidence>
<reference evidence="6" key="1">
    <citation type="submission" date="2016-02" db="EMBL/GenBank/DDBJ databases">
        <title>Draft genome sequence of Microdochium bolleyi, a fungal endophyte of beachgrass.</title>
        <authorList>
            <consortium name="DOE Joint Genome Institute"/>
            <person name="David A.S."/>
            <person name="May G."/>
            <person name="Haridas S."/>
            <person name="Lim J."/>
            <person name="Wang M."/>
            <person name="Labutti K."/>
            <person name="Lipzen A."/>
            <person name="Barry K."/>
            <person name="Grigoriev I.V."/>
        </authorList>
    </citation>
    <scope>NUCLEOTIDE SEQUENCE [LARGE SCALE GENOMIC DNA]</scope>
    <source>
        <strain evidence="6">J235TASD1</strain>
    </source>
</reference>
<dbReference type="SUPFAM" id="SSF144284">
    <property type="entry name" value="Sec2 N-terminal region"/>
    <property type="match status" value="1"/>
</dbReference>
<feature type="region of interest" description="Disordered" evidence="3">
    <location>
        <begin position="379"/>
        <end position="410"/>
    </location>
</feature>
<dbReference type="EMBL" id="KQ964247">
    <property type="protein sequence ID" value="KXJ94100.1"/>
    <property type="molecule type" value="Genomic_DNA"/>
</dbReference>
<dbReference type="InterPro" id="IPR009449">
    <property type="entry name" value="Sec2_N"/>
</dbReference>
<dbReference type="GO" id="GO:0006887">
    <property type="term" value="P:exocytosis"/>
    <property type="evidence" value="ECO:0007669"/>
    <property type="project" value="TreeGrafter"/>
</dbReference>
<sequence length="685" mass="75035">MSFFSFVSIAAWSPHRSASPNPRSSLGHFRSLSSISPPSASARSRSPAKSLSSHNVTDMMNPPEKSSHTPRRMPSTLSVREDEDHNTIPDPRSRALSPDIASQGSTPGHHPDLDQEVATLSTKLINAINHQTTLDDTLSSTRHELDEAREKIAELEDTVSKQQEKLSGDIWMRRSVVEEEKTDLRTRLATERNLRLEAEKEKRKIEQELENLTVSLFEEANKMVITAKEDAAKEQEALNRKNDQLRAQLKDTESLLRFQQEQLVELKLVMEQMTIERDDRTGTAPSSPGLSKFDPRDSDSRVPDSDTVHGTTEPLSPTYPTDLSHLLSPVLRTDITAYDDFISLIKTSKTHSRVSSGSYNGLNPVLGIVGASLPSNGSTTSLSAAAASSSSPQTPNTPASAGSNGSNVPGVPLPALKETKFYKRALTEDIEPTLRLDTAPGLSWLARRSVITAITEGALVVEPVPTTGAFATISKPQFYKCSLCGESRKDESLLRYHRFRTSESETAQRYPLCKYCLGRVRSTCDFLGFLRMVKDGHWRADDADAERNCWEESVKLREQMFWSRIGGGVVPANHGHAHHGIVSDKSARASNDISRISQDSVPVVKVSDKSDDVVTDPSSEPITTTVDTPTPVATPVPEPAESALKVEKPDEATDNDAEDKAPTPPEKDTAAQLSVTIPGAFAFNV</sequence>
<dbReference type="GO" id="GO:0051286">
    <property type="term" value="C:cell tip"/>
    <property type="evidence" value="ECO:0007669"/>
    <property type="project" value="TreeGrafter"/>
</dbReference>
<evidence type="ECO:0000256" key="1">
    <source>
        <dbReference type="ARBA" id="ARBA00023054"/>
    </source>
</evidence>
<protein>
    <recommendedName>
        <fullName evidence="4">GDP/GTP exchange factor Sec2 N-terminal domain-containing protein</fullName>
    </recommendedName>
</protein>
<dbReference type="GO" id="GO:0070319">
    <property type="term" value="C:Golgi to plasma membrane transport vesicle"/>
    <property type="evidence" value="ECO:0007669"/>
    <property type="project" value="TreeGrafter"/>
</dbReference>
<accession>A0A136JAC0</accession>
<feature type="domain" description="GDP/GTP exchange factor Sec2 N-terminal" evidence="4">
    <location>
        <begin position="131"/>
        <end position="274"/>
    </location>
</feature>
<feature type="region of interest" description="Disordered" evidence="3">
    <location>
        <begin position="14"/>
        <end position="113"/>
    </location>
</feature>
<dbReference type="InParanoid" id="A0A136JAC0"/>
<evidence type="ECO:0000313" key="5">
    <source>
        <dbReference type="EMBL" id="KXJ94100.1"/>
    </source>
</evidence>
<feature type="region of interest" description="Disordered" evidence="3">
    <location>
        <begin position="599"/>
        <end position="685"/>
    </location>
</feature>
<feature type="compositionally biased region" description="Basic and acidic residues" evidence="3">
    <location>
        <begin position="293"/>
        <end position="307"/>
    </location>
</feature>
<keyword evidence="1 2" id="KW-0175">Coiled coil</keyword>
<feature type="compositionally biased region" description="Low complexity" evidence="3">
    <location>
        <begin position="379"/>
        <end position="401"/>
    </location>
</feature>
<feature type="compositionally biased region" description="Polar residues" evidence="3">
    <location>
        <begin position="308"/>
        <end position="320"/>
    </location>
</feature>
<dbReference type="Proteomes" id="UP000070501">
    <property type="component" value="Unassembled WGS sequence"/>
</dbReference>
<dbReference type="InterPro" id="IPR040351">
    <property type="entry name" value="RAB3IL/RAB3IP/Sec2"/>
</dbReference>
<keyword evidence="6" id="KW-1185">Reference proteome</keyword>
<dbReference type="OrthoDB" id="1748564at2759"/>
<name>A0A136JAC0_9PEZI</name>
<feature type="coiled-coil region" evidence="2">
    <location>
        <begin position="138"/>
        <end position="276"/>
    </location>
</feature>
<dbReference type="Pfam" id="PF25555">
    <property type="entry name" value="RAB3A-like_C"/>
    <property type="match status" value="1"/>
</dbReference>
<dbReference type="CDD" id="cd21044">
    <property type="entry name" value="Rab11BD_RAB3IP_like"/>
    <property type="match status" value="1"/>
</dbReference>
<feature type="region of interest" description="Disordered" evidence="3">
    <location>
        <begin position="276"/>
        <end position="320"/>
    </location>
</feature>
<evidence type="ECO:0000256" key="2">
    <source>
        <dbReference type="SAM" id="Coils"/>
    </source>
</evidence>
<dbReference type="STRING" id="196109.A0A136JAC0"/>
<organism evidence="5 6">
    <name type="scientific">Microdochium bolleyi</name>
    <dbReference type="NCBI Taxonomy" id="196109"/>
    <lineage>
        <taxon>Eukaryota</taxon>
        <taxon>Fungi</taxon>
        <taxon>Dikarya</taxon>
        <taxon>Ascomycota</taxon>
        <taxon>Pezizomycotina</taxon>
        <taxon>Sordariomycetes</taxon>
        <taxon>Xylariomycetidae</taxon>
        <taxon>Xylariales</taxon>
        <taxon>Microdochiaceae</taxon>
        <taxon>Microdochium</taxon>
    </lineage>
</organism>
<dbReference type="Pfam" id="PF06428">
    <property type="entry name" value="Sec2p"/>
    <property type="match status" value="1"/>
</dbReference>
<dbReference type="PANTHER" id="PTHR14430:SF0">
    <property type="entry name" value="SEC2P DOMAIN-CONTAINING PROTEIN"/>
    <property type="match status" value="1"/>
</dbReference>
<evidence type="ECO:0000256" key="3">
    <source>
        <dbReference type="SAM" id="MobiDB-lite"/>
    </source>
</evidence>
<proteinExistence type="predicted"/>
<feature type="compositionally biased region" description="Low complexity" evidence="3">
    <location>
        <begin position="615"/>
        <end position="631"/>
    </location>
</feature>
<dbReference type="Gene3D" id="6.10.140.910">
    <property type="match status" value="1"/>
</dbReference>
<feature type="compositionally biased region" description="Basic and acidic residues" evidence="3">
    <location>
        <begin position="658"/>
        <end position="669"/>
    </location>
</feature>
<feature type="compositionally biased region" description="Basic and acidic residues" evidence="3">
    <location>
        <begin position="79"/>
        <end position="93"/>
    </location>
</feature>
<evidence type="ECO:0000313" key="6">
    <source>
        <dbReference type="Proteomes" id="UP000070501"/>
    </source>
</evidence>
<dbReference type="PANTHER" id="PTHR14430">
    <property type="entry name" value="RABIN3-RELATED"/>
    <property type="match status" value="1"/>
</dbReference>
<gene>
    <name evidence="5" type="ORF">Micbo1qcDRAFT_193358</name>
</gene>